<dbReference type="Proteomes" id="UP000301424">
    <property type="component" value="Segment"/>
</dbReference>
<sequence>MQHFSDAQIDIIVRHYIIAAIWADSPDESSDYEATPEGRAHVEKGVRAFLLAYHADCIDAVTRPGYGDRCAQDFGGARAHEWPFASFGHDLYLTSQGHGTGFWDRAELKAGGLGARLTDACDMVTSRGRDWNMCVDFDEEARTVIFF</sequence>
<reference evidence="1 2" key="1">
    <citation type="submission" date="2019-02" db="EMBL/GenBank/DDBJ databases">
        <title>Complete genome sequence of Burkholderia cenocepacia phage BcepSauron.</title>
        <authorList>
            <person name="Park K."/>
            <person name="Gonzalez C."/>
            <person name="Liu M."/>
            <person name="Gill J."/>
        </authorList>
    </citation>
    <scope>NUCLEOTIDE SEQUENCE [LARGE SCALE GENOMIC DNA]</scope>
</reference>
<name>A0A482MK70_9CAUD</name>
<evidence type="ECO:0000313" key="2">
    <source>
        <dbReference type="Proteomes" id="UP000301424"/>
    </source>
</evidence>
<dbReference type="EMBL" id="MK552141">
    <property type="protein sequence ID" value="QBQ74431.1"/>
    <property type="molecule type" value="Genomic_DNA"/>
</dbReference>
<accession>A0A482MK70</accession>
<organism evidence="1 2">
    <name type="scientific">Burkholderia phage BcepSauron</name>
    <dbReference type="NCBI Taxonomy" id="2530033"/>
    <lineage>
        <taxon>Viruses</taxon>
        <taxon>Duplodnaviria</taxon>
        <taxon>Heunggongvirae</taxon>
        <taxon>Uroviricota</taxon>
        <taxon>Caudoviricetes</taxon>
        <taxon>Sarumanvirus</taxon>
        <taxon>Sarumanvirus bcepsauron</taxon>
    </lineage>
</organism>
<keyword evidence="2" id="KW-1185">Reference proteome</keyword>
<evidence type="ECO:0000313" key="1">
    <source>
        <dbReference type="EMBL" id="QBQ74431.1"/>
    </source>
</evidence>
<protein>
    <submittedName>
        <fullName evidence="1">Uncharacterized protein</fullName>
    </submittedName>
</protein>
<gene>
    <name evidence="1" type="ORF">BcepSauron_051</name>
</gene>
<proteinExistence type="predicted"/>